<dbReference type="EMBL" id="BMAW01120428">
    <property type="protein sequence ID" value="GFT89289.1"/>
    <property type="molecule type" value="Genomic_DNA"/>
</dbReference>
<sequence>KLDYSNCFRAKRDIGLVALIQRGF</sequence>
<keyword evidence="2" id="KW-1185">Reference proteome</keyword>
<protein>
    <submittedName>
        <fullName evidence="1">Uncharacterized protein</fullName>
    </submittedName>
</protein>
<feature type="non-terminal residue" evidence="1">
    <location>
        <position position="1"/>
    </location>
</feature>
<proteinExistence type="predicted"/>
<reference evidence="1" key="1">
    <citation type="submission" date="2020-08" db="EMBL/GenBank/DDBJ databases">
        <title>Multicomponent nature underlies the extraordinary mechanical properties of spider dragline silk.</title>
        <authorList>
            <person name="Kono N."/>
            <person name="Nakamura H."/>
            <person name="Mori M."/>
            <person name="Yoshida Y."/>
            <person name="Ohtoshi R."/>
            <person name="Malay A.D."/>
            <person name="Moran D.A.P."/>
            <person name="Tomita M."/>
            <person name="Numata K."/>
            <person name="Arakawa K."/>
        </authorList>
    </citation>
    <scope>NUCLEOTIDE SEQUENCE</scope>
</reference>
<dbReference type="AlphaFoldDB" id="A0A8X6PTZ8"/>
<dbReference type="Proteomes" id="UP000887013">
    <property type="component" value="Unassembled WGS sequence"/>
</dbReference>
<name>A0A8X6PTZ8_NEPPI</name>
<comment type="caution">
    <text evidence="1">The sequence shown here is derived from an EMBL/GenBank/DDBJ whole genome shotgun (WGS) entry which is preliminary data.</text>
</comment>
<evidence type="ECO:0000313" key="1">
    <source>
        <dbReference type="EMBL" id="GFT89289.1"/>
    </source>
</evidence>
<evidence type="ECO:0000313" key="2">
    <source>
        <dbReference type="Proteomes" id="UP000887013"/>
    </source>
</evidence>
<organism evidence="1 2">
    <name type="scientific">Nephila pilipes</name>
    <name type="common">Giant wood spider</name>
    <name type="synonym">Nephila maculata</name>
    <dbReference type="NCBI Taxonomy" id="299642"/>
    <lineage>
        <taxon>Eukaryota</taxon>
        <taxon>Metazoa</taxon>
        <taxon>Ecdysozoa</taxon>
        <taxon>Arthropoda</taxon>
        <taxon>Chelicerata</taxon>
        <taxon>Arachnida</taxon>
        <taxon>Araneae</taxon>
        <taxon>Araneomorphae</taxon>
        <taxon>Entelegynae</taxon>
        <taxon>Araneoidea</taxon>
        <taxon>Nephilidae</taxon>
        <taxon>Nephila</taxon>
    </lineage>
</organism>
<gene>
    <name evidence="1" type="ORF">NPIL_529601</name>
</gene>
<accession>A0A8X6PTZ8</accession>